<dbReference type="InterPro" id="IPR023606">
    <property type="entry name" value="CoA-Trfase_III_dom_1_sf"/>
</dbReference>
<keyword evidence="2" id="KW-1185">Reference proteome</keyword>
<dbReference type="InterPro" id="IPR003673">
    <property type="entry name" value="CoA-Trfase_fam_III"/>
</dbReference>
<evidence type="ECO:0000313" key="1">
    <source>
        <dbReference type="EMBL" id="MFD1215404.1"/>
    </source>
</evidence>
<evidence type="ECO:0000313" key="2">
    <source>
        <dbReference type="Proteomes" id="UP001597264"/>
    </source>
</evidence>
<dbReference type="Gene3D" id="3.30.1540.10">
    <property type="entry name" value="formyl-coa transferase, domain 3"/>
    <property type="match status" value="1"/>
</dbReference>
<sequence length="583" mass="62570">MKAKERLSSVLSFTTIQTASVIVDINNFFSNCAIVGNFQHASPALQPVVNALLFQCRALGIQVENHSLMDASTNLPLTFITPDFESVECRFSFWSDSEQRAGCETTLQAATGLMSVHGRATGKAQPIPLPYLSTVSATLALQACLATALARRRGLGISRSRVSMASAGLLCAGQYLAGATTGEDAEEILPGHHDAGLRPPFRSADGVRFELETLSADPWRRLCDALGLEPVEAGRGWQSFLQRYAKGICPLPERLHKRLAKLSFAQVTRICSEAGVALCRQRTIEERARDSDVEELLQSGPWQLHPATPTDTPLPPPRGQDLPLSGLTVVESCRRIQGPMAGHLLSLLGARVIRIEPPGGDPLRGMPPLVADCSARFDALNHHKEVIEIDIKSAAGRAQLVELVSDAQVFLHNWAPGKAEELGLDYRQLAAASPGLVYTHAGAWGQLDGALDIPGTDFTVQAYSGLADLIGRTGGHGGGTLFTALDLLGGILAAQGVLLGLLSRSFCHRGGEANTSLLGAATLLGQPHLHACRMDTPLLEPPLAEAYGNLVIENLRDLPQQSHFNGDLHTDSYTRVTPPWRFS</sequence>
<dbReference type="PANTHER" id="PTHR48228:SF5">
    <property type="entry name" value="ALPHA-METHYLACYL-COA RACEMASE"/>
    <property type="match status" value="1"/>
</dbReference>
<dbReference type="Proteomes" id="UP001597264">
    <property type="component" value="Unassembled WGS sequence"/>
</dbReference>
<dbReference type="RefSeq" id="WP_230437849.1">
    <property type="nucleotide sequence ID" value="NZ_CP087715.1"/>
</dbReference>
<dbReference type="SUPFAM" id="SSF89796">
    <property type="entry name" value="CoA-transferase family III (CaiB/BaiF)"/>
    <property type="match status" value="2"/>
</dbReference>
<dbReference type="Gene3D" id="3.40.50.10540">
    <property type="entry name" value="Crotonobetainyl-coa:carnitine coa-transferase, domain 1"/>
    <property type="match status" value="2"/>
</dbReference>
<dbReference type="GO" id="GO:0016740">
    <property type="term" value="F:transferase activity"/>
    <property type="evidence" value="ECO:0007669"/>
    <property type="project" value="UniProtKB-KW"/>
</dbReference>
<comment type="caution">
    <text evidence="1">The sequence shown here is derived from an EMBL/GenBank/DDBJ whole genome shotgun (WGS) entry which is preliminary data.</text>
</comment>
<reference evidence="2" key="1">
    <citation type="journal article" date="2019" name="Int. J. Syst. Evol. Microbiol.">
        <title>The Global Catalogue of Microorganisms (GCM) 10K type strain sequencing project: providing services to taxonomists for standard genome sequencing and annotation.</title>
        <authorList>
            <consortium name="The Broad Institute Genomics Platform"/>
            <consortium name="The Broad Institute Genome Sequencing Center for Infectious Disease"/>
            <person name="Wu L."/>
            <person name="Ma J."/>
        </authorList>
    </citation>
    <scope>NUCLEOTIDE SEQUENCE [LARGE SCALE GENOMIC DNA]</scope>
    <source>
        <strain evidence="2">CCUG 54356</strain>
    </source>
</reference>
<proteinExistence type="predicted"/>
<dbReference type="InterPro" id="IPR044855">
    <property type="entry name" value="CoA-Trfase_III_dom3_sf"/>
</dbReference>
<accession>A0ABW3U7S7</accession>
<protein>
    <submittedName>
        <fullName evidence="1">CoA transferase</fullName>
    </submittedName>
</protein>
<gene>
    <name evidence="1" type="ORF">ACFQ2X_02230</name>
</gene>
<dbReference type="EMBL" id="JBHTLR010000004">
    <property type="protein sequence ID" value="MFD1215404.1"/>
    <property type="molecule type" value="Genomic_DNA"/>
</dbReference>
<keyword evidence="1" id="KW-0808">Transferase</keyword>
<organism evidence="1 2">
    <name type="scientific">Microbulbifer celer</name>
    <dbReference type="NCBI Taxonomy" id="435905"/>
    <lineage>
        <taxon>Bacteria</taxon>
        <taxon>Pseudomonadati</taxon>
        <taxon>Pseudomonadota</taxon>
        <taxon>Gammaproteobacteria</taxon>
        <taxon>Cellvibrionales</taxon>
        <taxon>Microbulbiferaceae</taxon>
        <taxon>Microbulbifer</taxon>
    </lineage>
</organism>
<dbReference type="PANTHER" id="PTHR48228">
    <property type="entry name" value="SUCCINYL-COA--D-CITRAMALATE COA-TRANSFERASE"/>
    <property type="match status" value="1"/>
</dbReference>
<dbReference type="InterPro" id="IPR050509">
    <property type="entry name" value="CoA-transferase_III"/>
</dbReference>
<name>A0ABW3U7S7_9GAMM</name>
<dbReference type="Pfam" id="PF02515">
    <property type="entry name" value="CoA_transf_3"/>
    <property type="match status" value="2"/>
</dbReference>